<organism evidence="1 2">
    <name type="scientific">Candidatus Thiodiazotropha taylori</name>
    <dbReference type="NCBI Taxonomy" id="2792791"/>
    <lineage>
        <taxon>Bacteria</taxon>
        <taxon>Pseudomonadati</taxon>
        <taxon>Pseudomonadota</taxon>
        <taxon>Gammaproteobacteria</taxon>
        <taxon>Chromatiales</taxon>
        <taxon>Sedimenticolaceae</taxon>
        <taxon>Candidatus Thiodiazotropha</taxon>
    </lineage>
</organism>
<comment type="caution">
    <text evidence="1">The sequence shown here is derived from an EMBL/GenBank/DDBJ whole genome shotgun (WGS) entry which is preliminary data.</text>
</comment>
<dbReference type="InterPro" id="IPR009387">
    <property type="entry name" value="HigB-2"/>
</dbReference>
<dbReference type="Proteomes" id="UP000770889">
    <property type="component" value="Unassembled WGS sequence"/>
</dbReference>
<dbReference type="PIRSF" id="PIRSF039032">
    <property type="entry name" value="HigB-2"/>
    <property type="match status" value="1"/>
</dbReference>
<gene>
    <name evidence="1" type="ORF">KME65_05715</name>
</gene>
<evidence type="ECO:0000313" key="2">
    <source>
        <dbReference type="Proteomes" id="UP000770889"/>
    </source>
</evidence>
<sequence>MVILETSIFTRLIKDLMSDDEYSDFQEVLLNRPDMGDLVQGSGGLGKVRWKLEGRGISGGVRIIYYWVTADDQLRMLYAYPKGKQENLTQEQLAMLRKIVERWPDG</sequence>
<evidence type="ECO:0000313" key="1">
    <source>
        <dbReference type="EMBL" id="MBT2988442.1"/>
    </source>
</evidence>
<proteinExistence type="predicted"/>
<name>A0A944QSW0_9GAMM</name>
<dbReference type="AlphaFoldDB" id="A0A944QSW0"/>
<dbReference type="Pfam" id="PF06296">
    <property type="entry name" value="RelE"/>
    <property type="match status" value="1"/>
</dbReference>
<reference evidence="1 2" key="1">
    <citation type="submission" date="2021-05" db="EMBL/GenBank/DDBJ databases">
        <title>Genetic and Functional Diversity in Clade A Lucinid endosymbionts from the Bahamas.</title>
        <authorList>
            <person name="Giani N.M."/>
            <person name="Engel A.S."/>
            <person name="Campbell B.J."/>
        </authorList>
    </citation>
    <scope>NUCLEOTIDE SEQUENCE [LARGE SCALE GENOMIC DNA]</scope>
    <source>
        <strain evidence="1">LUC16012Gg_MoonRockCtena</strain>
    </source>
</reference>
<dbReference type="EMBL" id="JAHHGM010000004">
    <property type="protein sequence ID" value="MBT2988442.1"/>
    <property type="molecule type" value="Genomic_DNA"/>
</dbReference>
<protein>
    <submittedName>
        <fullName evidence="1">Type II toxin-antitoxin system RelE/ParE family toxin</fullName>
    </submittedName>
</protein>
<accession>A0A944QSW0</accession>